<keyword evidence="2" id="KW-1185">Reference proteome</keyword>
<accession>A0A964DX11</accession>
<gene>
    <name evidence="1" type="ORF">ASILVAE211_00275</name>
</gene>
<dbReference type="RefSeq" id="WP_227319288.1">
    <property type="nucleotide sequence ID" value="NZ_JAESVB010000001.1"/>
</dbReference>
<proteinExistence type="predicted"/>
<dbReference type="EMBL" id="JAESVB010000001">
    <property type="protein sequence ID" value="MCB8873599.1"/>
    <property type="molecule type" value="Genomic_DNA"/>
</dbReference>
<protein>
    <submittedName>
        <fullName evidence="1">DUF5397 family protein</fullName>
    </submittedName>
</protein>
<dbReference type="Pfam" id="PF17375">
    <property type="entry name" value="DUF5397"/>
    <property type="match status" value="1"/>
</dbReference>
<organism evidence="1 2">
    <name type="scientific">Acidisoma silvae</name>
    <dbReference type="NCBI Taxonomy" id="2802396"/>
    <lineage>
        <taxon>Bacteria</taxon>
        <taxon>Pseudomonadati</taxon>
        <taxon>Pseudomonadota</taxon>
        <taxon>Alphaproteobacteria</taxon>
        <taxon>Acetobacterales</taxon>
        <taxon>Acidocellaceae</taxon>
        <taxon>Acidisoma</taxon>
    </lineage>
</organism>
<comment type="caution">
    <text evidence="1">The sequence shown here is derived from an EMBL/GenBank/DDBJ whole genome shotgun (WGS) entry which is preliminary data.</text>
</comment>
<evidence type="ECO:0000313" key="2">
    <source>
        <dbReference type="Proteomes" id="UP000708298"/>
    </source>
</evidence>
<dbReference type="Proteomes" id="UP000708298">
    <property type="component" value="Unassembled WGS sequence"/>
</dbReference>
<name>A0A964DX11_9PROT</name>
<reference evidence="1" key="2">
    <citation type="submission" date="2021-01" db="EMBL/GenBank/DDBJ databases">
        <authorList>
            <person name="Mieszkin S."/>
            <person name="Pouder E."/>
            <person name="Alain K."/>
        </authorList>
    </citation>
    <scope>NUCLEOTIDE SEQUENCE</scope>
    <source>
        <strain evidence="1">HW T2.11</strain>
    </source>
</reference>
<reference evidence="1" key="1">
    <citation type="journal article" date="2021" name="Microorganisms">
        <title>Acidisoma silvae sp. nov. and Acidisomacellulosilytica sp. nov., Two Acidophilic Bacteria Isolated from Decaying Wood, Hydrolyzing Cellulose and Producing Poly-3-hydroxybutyrate.</title>
        <authorList>
            <person name="Mieszkin S."/>
            <person name="Pouder E."/>
            <person name="Uroz S."/>
            <person name="Simon-Colin C."/>
            <person name="Alain K."/>
        </authorList>
    </citation>
    <scope>NUCLEOTIDE SEQUENCE</scope>
    <source>
        <strain evidence="1">HW T2.11</strain>
    </source>
</reference>
<dbReference type="InterPro" id="IPR035335">
    <property type="entry name" value="DUF5397"/>
</dbReference>
<evidence type="ECO:0000313" key="1">
    <source>
        <dbReference type="EMBL" id="MCB8873599.1"/>
    </source>
</evidence>
<dbReference type="AlphaFoldDB" id="A0A964DX11"/>
<sequence length="62" mass="7283">MLQTEQLIGTWRRFGSAGPVYEILRSVRQLPDGDRLMRIQVVETGEELDYKLHDILKDPREN</sequence>